<keyword evidence="3" id="KW-1185">Reference proteome</keyword>
<dbReference type="OrthoDB" id="5953191at2"/>
<evidence type="ECO:0000313" key="3">
    <source>
        <dbReference type="Proteomes" id="UP000295645"/>
    </source>
</evidence>
<keyword evidence="1" id="KW-0472">Membrane</keyword>
<feature type="transmembrane region" description="Helical" evidence="1">
    <location>
        <begin position="82"/>
        <end position="110"/>
    </location>
</feature>
<keyword evidence="1" id="KW-0812">Transmembrane</keyword>
<dbReference type="AlphaFoldDB" id="A0A4V2W4N9"/>
<evidence type="ECO:0000256" key="1">
    <source>
        <dbReference type="SAM" id="Phobius"/>
    </source>
</evidence>
<proteinExistence type="predicted"/>
<accession>A0A4V2W4N9</accession>
<reference evidence="2 3" key="1">
    <citation type="submission" date="2019-03" db="EMBL/GenBank/DDBJ databases">
        <title>Above-ground endophytic microbial communities from plants in different locations in the United States.</title>
        <authorList>
            <person name="Frank C."/>
        </authorList>
    </citation>
    <scope>NUCLEOTIDE SEQUENCE [LARGE SCALE GENOMIC DNA]</scope>
    <source>
        <strain evidence="2 3">LP_13_YM</strain>
    </source>
</reference>
<dbReference type="RefSeq" id="WP_132142341.1">
    <property type="nucleotide sequence ID" value="NZ_SMCS01000002.1"/>
</dbReference>
<dbReference type="Proteomes" id="UP000295645">
    <property type="component" value="Unassembled WGS sequence"/>
</dbReference>
<gene>
    <name evidence="2" type="ORF">EC912_102479</name>
</gene>
<evidence type="ECO:0000313" key="2">
    <source>
        <dbReference type="EMBL" id="TCV96129.1"/>
    </source>
</evidence>
<organism evidence="2 3">
    <name type="scientific">Luteibacter rhizovicinus</name>
    <dbReference type="NCBI Taxonomy" id="242606"/>
    <lineage>
        <taxon>Bacteria</taxon>
        <taxon>Pseudomonadati</taxon>
        <taxon>Pseudomonadota</taxon>
        <taxon>Gammaproteobacteria</taxon>
        <taxon>Lysobacterales</taxon>
        <taxon>Rhodanobacteraceae</taxon>
        <taxon>Luteibacter</taxon>
    </lineage>
</organism>
<dbReference type="EMBL" id="SMCS01000002">
    <property type="protein sequence ID" value="TCV96129.1"/>
    <property type="molecule type" value="Genomic_DNA"/>
</dbReference>
<comment type="caution">
    <text evidence="2">The sequence shown here is derived from an EMBL/GenBank/DDBJ whole genome shotgun (WGS) entry which is preliminary data.</text>
</comment>
<feature type="transmembrane region" description="Helical" evidence="1">
    <location>
        <begin position="57"/>
        <end position="76"/>
    </location>
</feature>
<protein>
    <submittedName>
        <fullName evidence="2">Uncharacterized protein</fullName>
    </submittedName>
</protein>
<sequence length="126" mass="13753">MNSRMRIAAPWIAIVVIAIVAALLRYMVVEPQYMQHACEEGVAPWWCSARLAVVQGFLTYGYGYAAVAAAVLALVWRHPFSAALATALGLVALQLYCFEAGALALLIGALRLIRIQYDERTAEAAR</sequence>
<name>A0A4V2W4N9_9GAMM</name>
<feature type="transmembrane region" description="Helical" evidence="1">
    <location>
        <begin position="6"/>
        <end position="26"/>
    </location>
</feature>
<keyword evidence="1" id="KW-1133">Transmembrane helix</keyword>